<evidence type="ECO:0000313" key="2">
    <source>
        <dbReference type="EMBL" id="KAF2741653.1"/>
    </source>
</evidence>
<accession>A0A6A6UUZ3</accession>
<keyword evidence="1" id="KW-0812">Transmembrane</keyword>
<evidence type="ECO:0008006" key="4">
    <source>
        <dbReference type="Google" id="ProtNLM"/>
    </source>
</evidence>
<feature type="transmembrane region" description="Helical" evidence="1">
    <location>
        <begin position="1144"/>
        <end position="1164"/>
    </location>
</feature>
<dbReference type="PANTHER" id="PTHR37544:SF3">
    <property type="entry name" value="SPRAY"/>
    <property type="match status" value="1"/>
</dbReference>
<feature type="transmembrane region" description="Helical" evidence="1">
    <location>
        <begin position="77"/>
        <end position="95"/>
    </location>
</feature>
<feature type="transmembrane region" description="Helical" evidence="1">
    <location>
        <begin position="145"/>
        <end position="167"/>
    </location>
</feature>
<evidence type="ECO:0000256" key="1">
    <source>
        <dbReference type="SAM" id="Phobius"/>
    </source>
</evidence>
<gene>
    <name evidence="2" type="ORF">M011DRAFT_454492</name>
</gene>
<keyword evidence="3" id="KW-1185">Reference proteome</keyword>
<dbReference type="InterPro" id="IPR021840">
    <property type="entry name" value="DUF3433"/>
</dbReference>
<feature type="transmembrane region" description="Helical" evidence="1">
    <location>
        <begin position="32"/>
        <end position="51"/>
    </location>
</feature>
<feature type="transmembrane region" description="Helical" evidence="1">
    <location>
        <begin position="647"/>
        <end position="669"/>
    </location>
</feature>
<feature type="transmembrane region" description="Helical" evidence="1">
    <location>
        <begin position="689"/>
        <end position="708"/>
    </location>
</feature>
<keyword evidence="1" id="KW-0472">Membrane</keyword>
<dbReference type="PANTHER" id="PTHR37544">
    <property type="entry name" value="SPRAY-RELATED"/>
    <property type="match status" value="1"/>
</dbReference>
<feature type="transmembrane region" description="Helical" evidence="1">
    <location>
        <begin position="121"/>
        <end position="138"/>
    </location>
</feature>
<dbReference type="OrthoDB" id="3248909at2759"/>
<keyword evidence="1" id="KW-1133">Transmembrane helix</keyword>
<evidence type="ECO:0000313" key="3">
    <source>
        <dbReference type="Proteomes" id="UP000799440"/>
    </source>
</evidence>
<feature type="transmembrane region" description="Helical" evidence="1">
    <location>
        <begin position="754"/>
        <end position="778"/>
    </location>
</feature>
<dbReference type="EMBL" id="MU006637">
    <property type="protein sequence ID" value="KAF2741653.1"/>
    <property type="molecule type" value="Genomic_DNA"/>
</dbReference>
<protein>
    <recommendedName>
        <fullName evidence="4">DUF3433 domain containing protein</fullName>
    </recommendedName>
</protein>
<sequence>MSHILGVFAPPWTRRKSTSRHTWDPPALRWRILSLLVLVCWAFIAVLQYFLTKSQTDGGVIFALNVNNDIPLRRSFMYLYFPTTAAVIFSIYMAWVDLDAKRFEPYYQLSKPGGALGKDSLLLHYPNMFIPFAPFYALKNRHWLVFWASTATILAIFGIVPLQAGIFSTKVVTRTFPQSFTFSSVSDQEAVKKLAYQRSAYGILMLNETMPAFTTHNFTLAPFAAIGVDTPMNSRWIANTTLYNLDLQCEDARPQIGVRRSWSRVIYFNSTRCSYEPEYVLAFGNDTVGTEPSSEEYGMDLIPGAQVGGRRVKGFDAIYSGADANAVSFGGILCQDELALEDGTFFVALAQNKAKADDPPHNGTALFCRPLLFEQAVVATVDAMTQAPLSTVPLEPKRPLSPGLFNTTIFQRVLAGYGRYPYHRENTLPGLTAPSYLDQLSGLDLSLVVDWDMMNGETHLHRMAQMALTISKRSLTENLDPNVLAETYETAYRLLFSLAVADTLKPDFSVGARQVRGQREERTEAVVLEPVFTYLVEALLGTVSLLAFAMMYMRRDSRRQSTLVCDPGTIAVTMSLVAGKEPLLSSFADFDTSATKHLEESVRHRRYQLVNDTCTIEEAQPPTNSSDLPIPGDLQIAKPTRPAEFRLFTVIPSTLLFASLAIAGAVLFVKSKPHGLPLPSNKPLVQNIVRAYIPTALATLIEPMWIWVNRLLCMLQPLQELRDGRAPASKSINLNYSSLPPQLTILKALRAGHFVLASVCAMALLANLLAVSFAGLLFQDSPTLSKSMLFPAPFEAKFVEVNGAAGPRAGYGFDGLGLIYSGAFQGGTGEDQFLVAESNYTKGTPLPAWTDERALYLPFFDSNSMSQTGSVYQARTKYFSAELSCNAFSPDLVLDPDGFQLWDNDTDITLGSLSRTRMARQPLAGLLPMLSTETVLQRKGIRSFGSSPRTADLGICRSTVVVGWVRLPQNDSAQIPNSNNTLFLTCRPRIIIGDATVTVNSAGRLIESVRDRTPNPADSEGSNLEKYFTNGALNLIGQSNQFLFRSTLPYPHNDTLGSYAAEFMHHFINRAANHTRITNPNEPVPKFSDVEAPLKAAYSRLFAIWLSINKDLLLVPAGNSTETTIMKEVKVIYKEERLFFKTSMFIISEIILGIYIITAVVVYLRRPGRFLPRMPTTIAAIIALFAASAAVEDMRGTSQFTTEEHEQYLNKLGCRYGYGSYVGRDGCVHVGIEKAPFVKSKEKTTFEHSRFDGEKREMALAVVEDGSENDDRPGWWARLWPRPLYQRAGGRLT</sequence>
<feature type="transmembrane region" description="Helical" evidence="1">
    <location>
        <begin position="531"/>
        <end position="553"/>
    </location>
</feature>
<proteinExistence type="predicted"/>
<dbReference type="Pfam" id="PF11915">
    <property type="entry name" value="DUF3433"/>
    <property type="match status" value="2"/>
</dbReference>
<name>A0A6A6UUZ3_9PLEO</name>
<dbReference type="Proteomes" id="UP000799440">
    <property type="component" value="Unassembled WGS sequence"/>
</dbReference>
<organism evidence="2 3">
    <name type="scientific">Sporormia fimetaria CBS 119925</name>
    <dbReference type="NCBI Taxonomy" id="1340428"/>
    <lineage>
        <taxon>Eukaryota</taxon>
        <taxon>Fungi</taxon>
        <taxon>Dikarya</taxon>
        <taxon>Ascomycota</taxon>
        <taxon>Pezizomycotina</taxon>
        <taxon>Dothideomycetes</taxon>
        <taxon>Pleosporomycetidae</taxon>
        <taxon>Pleosporales</taxon>
        <taxon>Sporormiaceae</taxon>
        <taxon>Sporormia</taxon>
    </lineage>
</organism>
<reference evidence="2" key="1">
    <citation type="journal article" date="2020" name="Stud. Mycol.">
        <title>101 Dothideomycetes genomes: a test case for predicting lifestyles and emergence of pathogens.</title>
        <authorList>
            <person name="Haridas S."/>
            <person name="Albert R."/>
            <person name="Binder M."/>
            <person name="Bloem J."/>
            <person name="Labutti K."/>
            <person name="Salamov A."/>
            <person name="Andreopoulos B."/>
            <person name="Baker S."/>
            <person name="Barry K."/>
            <person name="Bills G."/>
            <person name="Bluhm B."/>
            <person name="Cannon C."/>
            <person name="Castanera R."/>
            <person name="Culley D."/>
            <person name="Daum C."/>
            <person name="Ezra D."/>
            <person name="Gonzalez J."/>
            <person name="Henrissat B."/>
            <person name="Kuo A."/>
            <person name="Liang C."/>
            <person name="Lipzen A."/>
            <person name="Lutzoni F."/>
            <person name="Magnuson J."/>
            <person name="Mondo S."/>
            <person name="Nolan M."/>
            <person name="Ohm R."/>
            <person name="Pangilinan J."/>
            <person name="Park H.-J."/>
            <person name="Ramirez L."/>
            <person name="Alfaro M."/>
            <person name="Sun H."/>
            <person name="Tritt A."/>
            <person name="Yoshinaga Y."/>
            <person name="Zwiers L.-H."/>
            <person name="Turgeon B."/>
            <person name="Goodwin S."/>
            <person name="Spatafora J."/>
            <person name="Crous P."/>
            <person name="Grigoriev I."/>
        </authorList>
    </citation>
    <scope>NUCLEOTIDE SEQUENCE</scope>
    <source>
        <strain evidence="2">CBS 119925</strain>
    </source>
</reference>